<dbReference type="SUPFAM" id="SSF52172">
    <property type="entry name" value="CheY-like"/>
    <property type="match status" value="1"/>
</dbReference>
<evidence type="ECO:0000256" key="6">
    <source>
        <dbReference type="PROSITE-ProRule" id="PRU00169"/>
    </source>
</evidence>
<dbReference type="Gene3D" id="3.40.50.2300">
    <property type="match status" value="1"/>
</dbReference>
<dbReference type="GeneID" id="98915555"/>
<keyword evidence="5" id="KW-0804">Transcription</keyword>
<evidence type="ECO:0000256" key="2">
    <source>
        <dbReference type="ARBA" id="ARBA00023012"/>
    </source>
</evidence>
<comment type="caution">
    <text evidence="10">The sequence shown here is derived from an EMBL/GenBank/DDBJ whole genome shotgun (WGS) entry which is preliminary data.</text>
</comment>
<keyword evidence="2" id="KW-0902">Two-component regulatory system</keyword>
<keyword evidence="3" id="KW-0805">Transcription regulation</keyword>
<dbReference type="InterPro" id="IPR036388">
    <property type="entry name" value="WH-like_DNA-bd_sf"/>
</dbReference>
<dbReference type="GO" id="GO:0006355">
    <property type="term" value="P:regulation of DNA-templated transcription"/>
    <property type="evidence" value="ECO:0007669"/>
    <property type="project" value="InterPro"/>
</dbReference>
<evidence type="ECO:0000256" key="7">
    <source>
        <dbReference type="PROSITE-ProRule" id="PRU01091"/>
    </source>
</evidence>
<keyword evidence="4 7" id="KW-0238">DNA-binding</keyword>
<feature type="DNA-binding region" description="OmpR/PhoB-type" evidence="7">
    <location>
        <begin position="123"/>
        <end position="221"/>
    </location>
</feature>
<feature type="domain" description="Response regulatory" evidence="8">
    <location>
        <begin position="3"/>
        <end position="116"/>
    </location>
</feature>
<protein>
    <submittedName>
        <fullName evidence="10">Two-component system alkaline phosphatase synthesis response regulator PhoP</fullName>
    </submittedName>
</protein>
<dbReference type="AlphaFoldDB" id="A0A4R3YZF5"/>
<dbReference type="GO" id="GO:0000976">
    <property type="term" value="F:transcription cis-regulatory region binding"/>
    <property type="evidence" value="ECO:0007669"/>
    <property type="project" value="TreeGrafter"/>
</dbReference>
<dbReference type="Gene3D" id="6.10.250.690">
    <property type="match status" value="1"/>
</dbReference>
<dbReference type="GO" id="GO:0032993">
    <property type="term" value="C:protein-DNA complex"/>
    <property type="evidence" value="ECO:0007669"/>
    <property type="project" value="TreeGrafter"/>
</dbReference>
<dbReference type="Pfam" id="PF00486">
    <property type="entry name" value="Trans_reg_C"/>
    <property type="match status" value="1"/>
</dbReference>
<evidence type="ECO:0000256" key="1">
    <source>
        <dbReference type="ARBA" id="ARBA00022553"/>
    </source>
</evidence>
<dbReference type="Proteomes" id="UP000295515">
    <property type="component" value="Unassembled WGS sequence"/>
</dbReference>
<evidence type="ECO:0000256" key="4">
    <source>
        <dbReference type="ARBA" id="ARBA00023125"/>
    </source>
</evidence>
<evidence type="ECO:0000256" key="3">
    <source>
        <dbReference type="ARBA" id="ARBA00023015"/>
    </source>
</evidence>
<dbReference type="PROSITE" id="PS50110">
    <property type="entry name" value="RESPONSE_REGULATORY"/>
    <property type="match status" value="1"/>
</dbReference>
<dbReference type="CDD" id="cd00383">
    <property type="entry name" value="trans_reg_C"/>
    <property type="match status" value="1"/>
</dbReference>
<evidence type="ECO:0000256" key="5">
    <source>
        <dbReference type="ARBA" id="ARBA00023163"/>
    </source>
</evidence>
<dbReference type="InterPro" id="IPR001867">
    <property type="entry name" value="OmpR/PhoB-type_DNA-bd"/>
</dbReference>
<dbReference type="SMART" id="SM00448">
    <property type="entry name" value="REC"/>
    <property type="match status" value="1"/>
</dbReference>
<dbReference type="Pfam" id="PF00072">
    <property type="entry name" value="Response_reg"/>
    <property type="match status" value="1"/>
</dbReference>
<evidence type="ECO:0000313" key="11">
    <source>
        <dbReference type="Proteomes" id="UP000295515"/>
    </source>
</evidence>
<dbReference type="Gene3D" id="1.10.10.10">
    <property type="entry name" value="Winged helix-like DNA-binding domain superfamily/Winged helix DNA-binding domain"/>
    <property type="match status" value="1"/>
</dbReference>
<keyword evidence="1 6" id="KW-0597">Phosphoprotein</keyword>
<evidence type="ECO:0000259" key="9">
    <source>
        <dbReference type="PROSITE" id="PS51755"/>
    </source>
</evidence>
<evidence type="ECO:0000259" key="8">
    <source>
        <dbReference type="PROSITE" id="PS50110"/>
    </source>
</evidence>
<dbReference type="EMBL" id="SMCQ01000011">
    <property type="protein sequence ID" value="TCV98675.1"/>
    <property type="molecule type" value="Genomic_DNA"/>
</dbReference>
<dbReference type="InterPro" id="IPR011006">
    <property type="entry name" value="CheY-like_superfamily"/>
</dbReference>
<organism evidence="10 11">
    <name type="scientific">Longibaculum muris</name>
    <dbReference type="NCBI Taxonomy" id="1796628"/>
    <lineage>
        <taxon>Bacteria</taxon>
        <taxon>Bacillati</taxon>
        <taxon>Bacillota</taxon>
        <taxon>Erysipelotrichia</taxon>
        <taxon>Erysipelotrichales</taxon>
        <taxon>Coprobacillaceae</taxon>
        <taxon>Longibaculum</taxon>
    </lineage>
</organism>
<proteinExistence type="predicted"/>
<feature type="modified residue" description="4-aspartylphosphate" evidence="6">
    <location>
        <position position="52"/>
    </location>
</feature>
<dbReference type="InterPro" id="IPR001789">
    <property type="entry name" value="Sig_transdc_resp-reg_receiver"/>
</dbReference>
<dbReference type="GO" id="GO:0000156">
    <property type="term" value="F:phosphorelay response regulator activity"/>
    <property type="evidence" value="ECO:0007669"/>
    <property type="project" value="TreeGrafter"/>
</dbReference>
<dbReference type="RefSeq" id="WP_132226371.1">
    <property type="nucleotide sequence ID" value="NZ_CAUWFI010000008.1"/>
</dbReference>
<dbReference type="InterPro" id="IPR039420">
    <property type="entry name" value="WalR-like"/>
</dbReference>
<dbReference type="PANTHER" id="PTHR48111:SF1">
    <property type="entry name" value="TWO-COMPONENT RESPONSE REGULATOR ORR33"/>
    <property type="match status" value="1"/>
</dbReference>
<accession>A0A4R3YZF5</accession>
<keyword evidence="11" id="KW-1185">Reference proteome</keyword>
<gene>
    <name evidence="10" type="ORF">EDD60_11188</name>
</gene>
<feature type="domain" description="OmpR/PhoB-type" evidence="9">
    <location>
        <begin position="123"/>
        <end position="221"/>
    </location>
</feature>
<dbReference type="SUPFAM" id="SSF46894">
    <property type="entry name" value="C-terminal effector domain of the bipartite response regulators"/>
    <property type="match status" value="1"/>
</dbReference>
<dbReference type="PANTHER" id="PTHR48111">
    <property type="entry name" value="REGULATOR OF RPOS"/>
    <property type="match status" value="1"/>
</dbReference>
<sequence length="228" mass="26507">MSRILLVEDDLALAKSLKEALEIKEYQVHIADCYEIALREYLQNKYDLLILDIQLPDGDGITLCQQVRLSSHVPILFLTANDNEDMLVEGLNSGGDDYMTKPFRIKELYARILALLRRSQPLQDQLRIGDLSIYLKRREVFVQQEKLSLSVIDFEILKMLVTHQNQVLTRQQLLEAIEKDEYYVEDNTLSVHVKRLRDKLGTYQGISYIETVRGIGYRINQEVLYGNK</sequence>
<dbReference type="PROSITE" id="PS51755">
    <property type="entry name" value="OMPR_PHOB"/>
    <property type="match status" value="1"/>
</dbReference>
<dbReference type="GO" id="GO:0005829">
    <property type="term" value="C:cytosol"/>
    <property type="evidence" value="ECO:0007669"/>
    <property type="project" value="TreeGrafter"/>
</dbReference>
<name>A0A4R3YZF5_9FIRM</name>
<dbReference type="SMART" id="SM00862">
    <property type="entry name" value="Trans_reg_C"/>
    <property type="match status" value="1"/>
</dbReference>
<reference evidence="10 11" key="1">
    <citation type="submission" date="2019-03" db="EMBL/GenBank/DDBJ databases">
        <title>Genomic Encyclopedia of Type Strains, Phase IV (KMG-IV): sequencing the most valuable type-strain genomes for metagenomic binning, comparative biology and taxonomic classification.</title>
        <authorList>
            <person name="Goeker M."/>
        </authorList>
    </citation>
    <scope>NUCLEOTIDE SEQUENCE [LARGE SCALE GENOMIC DNA]</scope>
    <source>
        <strain evidence="10 11">DSM 29487</strain>
    </source>
</reference>
<dbReference type="InterPro" id="IPR016032">
    <property type="entry name" value="Sig_transdc_resp-reg_C-effctor"/>
</dbReference>
<evidence type="ECO:0000313" key="10">
    <source>
        <dbReference type="EMBL" id="TCV98675.1"/>
    </source>
</evidence>